<feature type="transmembrane region" description="Helical" evidence="1">
    <location>
        <begin position="26"/>
        <end position="49"/>
    </location>
</feature>
<feature type="transmembrane region" description="Helical" evidence="1">
    <location>
        <begin position="208"/>
        <end position="229"/>
    </location>
</feature>
<reference evidence="3" key="1">
    <citation type="journal article" date="2019" name="Int. J. Syst. Evol. Microbiol.">
        <title>The Global Catalogue of Microorganisms (GCM) 10K type strain sequencing project: providing services to taxonomists for standard genome sequencing and annotation.</title>
        <authorList>
            <consortium name="The Broad Institute Genomics Platform"/>
            <consortium name="The Broad Institute Genome Sequencing Center for Infectious Disease"/>
            <person name="Wu L."/>
            <person name="Ma J."/>
        </authorList>
    </citation>
    <scope>NUCLEOTIDE SEQUENCE [LARGE SCALE GENOMIC DNA]</scope>
    <source>
        <strain evidence="3">KCTC 33576</strain>
    </source>
</reference>
<keyword evidence="1" id="KW-0812">Transmembrane</keyword>
<keyword evidence="1" id="KW-1133">Transmembrane helix</keyword>
<feature type="transmembrane region" description="Helical" evidence="1">
    <location>
        <begin position="69"/>
        <end position="87"/>
    </location>
</feature>
<feature type="transmembrane region" description="Helical" evidence="1">
    <location>
        <begin position="282"/>
        <end position="300"/>
    </location>
</feature>
<feature type="transmembrane region" description="Helical" evidence="1">
    <location>
        <begin position="99"/>
        <end position="122"/>
    </location>
</feature>
<sequence>MDAYATQSPRLDQAPKPQAVSVIVRIFAVVAFLVVALGVLRWAGSLIAFSLDPFILGWAFDGFHTLSEAAIVLGHFGALAVLGWLLLQPDASNKAPRALQVSAALWGIAALGRLVSLIAGIPSLREYSPELLPYAFTMLPAAEVAFALLALAAAGIVGVKARQREDVGRAAAFLRGALVCIVLVWVFPLIAFIPSSRVTGFVSESPSIALQLGVLTLNTVALLFIYWLVKGFLDGVAGTVLATRATLVAVAQSIYFVAVFGVTNYAVWSLLGSEFRVSMVDTPGLVLAVLAWAYAVYVRGRARAQQDDLQSAS</sequence>
<evidence type="ECO:0000256" key="1">
    <source>
        <dbReference type="SAM" id="Phobius"/>
    </source>
</evidence>
<accession>A0ABW5XES4</accession>
<evidence type="ECO:0000313" key="3">
    <source>
        <dbReference type="Proteomes" id="UP001597391"/>
    </source>
</evidence>
<comment type="caution">
    <text evidence="2">The sequence shown here is derived from an EMBL/GenBank/DDBJ whole genome shotgun (WGS) entry which is preliminary data.</text>
</comment>
<dbReference type="EMBL" id="JBHUOP010000002">
    <property type="protein sequence ID" value="MFD2840233.1"/>
    <property type="molecule type" value="Genomic_DNA"/>
</dbReference>
<keyword evidence="3" id="KW-1185">Reference proteome</keyword>
<evidence type="ECO:0000313" key="2">
    <source>
        <dbReference type="EMBL" id="MFD2840233.1"/>
    </source>
</evidence>
<proteinExistence type="predicted"/>
<feature type="transmembrane region" description="Helical" evidence="1">
    <location>
        <begin position="134"/>
        <end position="159"/>
    </location>
</feature>
<protein>
    <submittedName>
        <fullName evidence="2">Uncharacterized protein</fullName>
    </submittedName>
</protein>
<keyword evidence="1" id="KW-0472">Membrane</keyword>
<gene>
    <name evidence="2" type="ORF">ACFSYH_06580</name>
</gene>
<feature type="transmembrane region" description="Helical" evidence="1">
    <location>
        <begin position="241"/>
        <end position="262"/>
    </location>
</feature>
<feature type="transmembrane region" description="Helical" evidence="1">
    <location>
        <begin position="171"/>
        <end position="193"/>
    </location>
</feature>
<organism evidence="2 3">
    <name type="scientific">Populibacterium corticicola</name>
    <dbReference type="NCBI Taxonomy" id="1812826"/>
    <lineage>
        <taxon>Bacteria</taxon>
        <taxon>Bacillati</taxon>
        <taxon>Actinomycetota</taxon>
        <taxon>Actinomycetes</taxon>
        <taxon>Micrococcales</taxon>
        <taxon>Jonesiaceae</taxon>
        <taxon>Populibacterium</taxon>
    </lineage>
</organism>
<name>A0ABW5XES4_9MICO</name>
<dbReference type="Proteomes" id="UP001597391">
    <property type="component" value="Unassembled WGS sequence"/>
</dbReference>
<dbReference type="RefSeq" id="WP_377465999.1">
    <property type="nucleotide sequence ID" value="NZ_JBHUOP010000002.1"/>
</dbReference>